<dbReference type="Pfam" id="PF00072">
    <property type="entry name" value="Response_reg"/>
    <property type="match status" value="1"/>
</dbReference>
<evidence type="ECO:0000256" key="7">
    <source>
        <dbReference type="PROSITE-ProRule" id="PRU00169"/>
    </source>
</evidence>
<feature type="modified residue" description="4-aspartylphosphate" evidence="5 7">
    <location>
        <position position="55"/>
    </location>
</feature>
<dbReference type="PANTHER" id="PTHR42872">
    <property type="entry name" value="PROTEIN-GLUTAMATE METHYLESTERASE/PROTEIN-GLUTAMINE GLUTAMINASE"/>
    <property type="match status" value="1"/>
</dbReference>
<dbReference type="PATRIC" id="fig|869212.3.peg.3890"/>
<dbReference type="InterPro" id="IPR000673">
    <property type="entry name" value="Sig_transdc_resp-reg_Me-estase"/>
</dbReference>
<comment type="domain">
    <text evidence="5">Contains a C-terminal catalytic domain, and an N-terminal region which modulates catalytic activity.</text>
</comment>
<evidence type="ECO:0000256" key="2">
    <source>
        <dbReference type="ARBA" id="ARBA00022500"/>
    </source>
</evidence>
<evidence type="ECO:0000256" key="1">
    <source>
        <dbReference type="ARBA" id="ARBA00022490"/>
    </source>
</evidence>
<dbReference type="OrthoDB" id="9793421at2"/>
<feature type="active site" evidence="5 6">
    <location>
        <position position="291"/>
    </location>
</feature>
<dbReference type="CDD" id="cd17541">
    <property type="entry name" value="REC_CheB-like"/>
    <property type="match status" value="1"/>
</dbReference>
<organism evidence="10 11">
    <name type="scientific">Turneriella parva (strain ATCC BAA-1111 / DSM 21527 / NCTC 11395 / H)</name>
    <name type="common">Leptospira parva</name>
    <dbReference type="NCBI Taxonomy" id="869212"/>
    <lineage>
        <taxon>Bacteria</taxon>
        <taxon>Pseudomonadati</taxon>
        <taxon>Spirochaetota</taxon>
        <taxon>Spirochaetia</taxon>
        <taxon>Leptospirales</taxon>
        <taxon>Leptospiraceae</taxon>
        <taxon>Turneriella</taxon>
    </lineage>
</organism>
<dbReference type="InterPro" id="IPR008248">
    <property type="entry name" value="CheB-like"/>
</dbReference>
<evidence type="ECO:0000259" key="8">
    <source>
        <dbReference type="PROSITE" id="PS50110"/>
    </source>
</evidence>
<comment type="PTM">
    <text evidence="5">Phosphorylated by CheA. Phosphorylation of the N-terminal regulatory domain activates the methylesterase activity.</text>
</comment>
<evidence type="ECO:0000259" key="9">
    <source>
        <dbReference type="PROSITE" id="PS50122"/>
    </source>
</evidence>
<dbReference type="STRING" id="869212.Turpa_3860"/>
<feature type="domain" description="CheB-type methylesterase" evidence="9">
    <location>
        <begin position="164"/>
        <end position="347"/>
    </location>
</feature>
<dbReference type="SUPFAM" id="SSF52172">
    <property type="entry name" value="CheY-like"/>
    <property type="match status" value="1"/>
</dbReference>
<dbReference type="RefSeq" id="WP_014804971.1">
    <property type="nucleotide sequence ID" value="NC_018020.1"/>
</dbReference>
<dbReference type="GO" id="GO:0050568">
    <property type="term" value="F:protein-glutamine glutaminase activity"/>
    <property type="evidence" value="ECO:0007669"/>
    <property type="project" value="UniProtKB-UniRule"/>
</dbReference>
<gene>
    <name evidence="5" type="primary">cheB</name>
    <name evidence="10" type="ordered locus">Turpa_3860</name>
</gene>
<dbReference type="Gene3D" id="3.40.50.180">
    <property type="entry name" value="Methylesterase CheB, C-terminal domain"/>
    <property type="match status" value="1"/>
</dbReference>
<dbReference type="InterPro" id="IPR011006">
    <property type="entry name" value="CheY-like_superfamily"/>
</dbReference>
<protein>
    <recommendedName>
        <fullName evidence="5">Protein-glutamate methylesterase/protein-glutamine glutaminase</fullName>
        <ecNumber evidence="5">3.1.1.61</ecNumber>
        <ecNumber evidence="5">3.5.1.44</ecNumber>
    </recommendedName>
</protein>
<dbReference type="SMART" id="SM00448">
    <property type="entry name" value="REC"/>
    <property type="match status" value="1"/>
</dbReference>
<dbReference type="GO" id="GO:0000156">
    <property type="term" value="F:phosphorelay response regulator activity"/>
    <property type="evidence" value="ECO:0007669"/>
    <property type="project" value="InterPro"/>
</dbReference>
<dbReference type="EC" id="3.1.1.61" evidence="5"/>
<dbReference type="KEGG" id="tpx:Turpa_3860"/>
<proteinExistence type="inferred from homology"/>
<keyword evidence="11" id="KW-1185">Reference proteome</keyword>
<dbReference type="InterPro" id="IPR001789">
    <property type="entry name" value="Sig_transdc_resp-reg_receiver"/>
</dbReference>
<comment type="similarity">
    <text evidence="5">Belongs to the CheB family.</text>
</comment>
<dbReference type="EMBL" id="CP002959">
    <property type="protein sequence ID" value="AFM14494.1"/>
    <property type="molecule type" value="Genomic_DNA"/>
</dbReference>
<dbReference type="HAMAP" id="MF_00099">
    <property type="entry name" value="CheB_chemtxs"/>
    <property type="match status" value="1"/>
</dbReference>
<keyword evidence="1 5" id="KW-0963">Cytoplasm</keyword>
<evidence type="ECO:0000256" key="5">
    <source>
        <dbReference type="HAMAP-Rule" id="MF_00099"/>
    </source>
</evidence>
<keyword evidence="3 5" id="KW-0378">Hydrolase</keyword>
<comment type="function">
    <text evidence="5">Involved in chemotaxis. Part of a chemotaxis signal transduction system that modulates chemotaxis in response to various stimuli. Catalyzes the demethylation of specific methylglutamate residues introduced into the chemoreceptors (methyl-accepting chemotaxis proteins or MCP) by CheR. Also mediates the irreversible deamidation of specific glutamine residues to glutamic acid.</text>
</comment>
<reference evidence="10 11" key="1">
    <citation type="submission" date="2012-06" db="EMBL/GenBank/DDBJ databases">
        <title>The complete chromosome of genome of Turneriella parva DSM 21527.</title>
        <authorList>
            <consortium name="US DOE Joint Genome Institute (JGI-PGF)"/>
            <person name="Lucas S."/>
            <person name="Han J."/>
            <person name="Lapidus A."/>
            <person name="Bruce D."/>
            <person name="Goodwin L."/>
            <person name="Pitluck S."/>
            <person name="Peters L."/>
            <person name="Kyrpides N."/>
            <person name="Mavromatis K."/>
            <person name="Ivanova N."/>
            <person name="Mikhailova N."/>
            <person name="Chertkov O."/>
            <person name="Detter J.C."/>
            <person name="Tapia R."/>
            <person name="Han C."/>
            <person name="Land M."/>
            <person name="Hauser L."/>
            <person name="Markowitz V."/>
            <person name="Cheng J.-F."/>
            <person name="Hugenholtz P."/>
            <person name="Woyke T."/>
            <person name="Wu D."/>
            <person name="Gronow S."/>
            <person name="Wellnitz S."/>
            <person name="Brambilla E."/>
            <person name="Klenk H.-P."/>
            <person name="Eisen J.A."/>
        </authorList>
    </citation>
    <scope>NUCLEOTIDE SEQUENCE [LARGE SCALE GENOMIC DNA]</scope>
    <source>
        <strain evidence="11">ATCC BAA-1111 / DSM 21527 / NCTC 11395 / H</strain>
    </source>
</reference>
<dbReference type="CDD" id="cd16432">
    <property type="entry name" value="CheB_Rec"/>
    <property type="match status" value="1"/>
</dbReference>
<dbReference type="PIRSF" id="PIRSF000876">
    <property type="entry name" value="RR_chemtxs_CheB"/>
    <property type="match status" value="1"/>
</dbReference>
<dbReference type="InterPro" id="IPR035909">
    <property type="entry name" value="CheB_C"/>
</dbReference>
<dbReference type="GO" id="GO:0008984">
    <property type="term" value="F:protein-glutamate methylesterase activity"/>
    <property type="evidence" value="ECO:0007669"/>
    <property type="project" value="UniProtKB-UniRule"/>
</dbReference>
<comment type="catalytic activity">
    <reaction evidence="4 5">
        <text>[protein]-L-glutamate 5-O-methyl ester + H2O = L-glutamyl-[protein] + methanol + H(+)</text>
        <dbReference type="Rhea" id="RHEA:23236"/>
        <dbReference type="Rhea" id="RHEA-COMP:10208"/>
        <dbReference type="Rhea" id="RHEA-COMP:10311"/>
        <dbReference type="ChEBI" id="CHEBI:15377"/>
        <dbReference type="ChEBI" id="CHEBI:15378"/>
        <dbReference type="ChEBI" id="CHEBI:17790"/>
        <dbReference type="ChEBI" id="CHEBI:29973"/>
        <dbReference type="ChEBI" id="CHEBI:82795"/>
        <dbReference type="EC" id="3.1.1.61"/>
    </reaction>
</comment>
<dbReference type="GO" id="GO:0006935">
    <property type="term" value="P:chemotaxis"/>
    <property type="evidence" value="ECO:0007669"/>
    <property type="project" value="UniProtKB-UniRule"/>
</dbReference>
<dbReference type="NCBIfam" id="NF001965">
    <property type="entry name" value="PRK00742.1"/>
    <property type="match status" value="1"/>
</dbReference>
<dbReference type="PROSITE" id="PS50110">
    <property type="entry name" value="RESPONSE_REGULATORY"/>
    <property type="match status" value="1"/>
</dbReference>
<dbReference type="Gene3D" id="3.40.50.2300">
    <property type="match status" value="1"/>
</dbReference>
<evidence type="ECO:0000256" key="6">
    <source>
        <dbReference type="PROSITE-ProRule" id="PRU00050"/>
    </source>
</evidence>
<dbReference type="HOGENOM" id="CLU_000445_51_0_12"/>
<dbReference type="Pfam" id="PF01339">
    <property type="entry name" value="CheB_methylest"/>
    <property type="match status" value="1"/>
</dbReference>
<dbReference type="PROSITE" id="PS50122">
    <property type="entry name" value="CHEB"/>
    <property type="match status" value="1"/>
</dbReference>
<keyword evidence="2 5" id="KW-0145">Chemotaxis</keyword>
<dbReference type="EC" id="3.5.1.44" evidence="5"/>
<dbReference type="AlphaFoldDB" id="I4BB37"/>
<dbReference type="Proteomes" id="UP000006048">
    <property type="component" value="Chromosome"/>
</dbReference>
<comment type="subcellular location">
    <subcellularLocation>
        <location evidence="5">Cytoplasm</location>
    </subcellularLocation>
</comment>
<accession>I4BB37</accession>
<evidence type="ECO:0000256" key="4">
    <source>
        <dbReference type="ARBA" id="ARBA00048267"/>
    </source>
</evidence>
<sequence>MKTQVLIVDDSEVYRLFLRNALAGVTDVEVVSVASNGRLAMPRVNHYKPDIVLLDYDMPEMDGLAAIPEIKRLSPKTRIIMFSTHTTQGARLTLKALELGADDFIAKPAGALGGTVADDLRAKLLEHIRGFVVTNTTRVAPAEPKPLLKARDARAVKKFRYCLIGISTGGPPALRRLFKLLPADLKGSILVVQHMPPLFTAQLAESLNEESALTIVEATTGVRPQPATVYIAPGGKQMRLKPDAHGDAVIIVEESDPKELCKPSVNILFNSAAEFCAPETTAIIMTGMGEDGYMGMKALSAGGAYLMAQQQEDCVIFGMPAKPIRDGIIDEEHDVEGLAKKITEYLR</sequence>
<evidence type="ECO:0000313" key="10">
    <source>
        <dbReference type="EMBL" id="AFM14494.1"/>
    </source>
</evidence>
<evidence type="ECO:0000313" key="11">
    <source>
        <dbReference type="Proteomes" id="UP000006048"/>
    </source>
</evidence>
<dbReference type="PANTHER" id="PTHR42872:SF6">
    <property type="entry name" value="PROTEIN-GLUTAMATE METHYLESTERASE_PROTEIN-GLUTAMINE GLUTAMINASE"/>
    <property type="match status" value="1"/>
</dbReference>
<feature type="active site" evidence="5 6">
    <location>
        <position position="194"/>
    </location>
</feature>
<name>I4BB37_TURPD</name>
<feature type="active site" evidence="5 6">
    <location>
        <position position="167"/>
    </location>
</feature>
<keyword evidence="5 7" id="KW-0597">Phosphoprotein</keyword>
<comment type="catalytic activity">
    <reaction evidence="5">
        <text>L-glutaminyl-[protein] + H2O = L-glutamyl-[protein] + NH4(+)</text>
        <dbReference type="Rhea" id="RHEA:16441"/>
        <dbReference type="Rhea" id="RHEA-COMP:10207"/>
        <dbReference type="Rhea" id="RHEA-COMP:10208"/>
        <dbReference type="ChEBI" id="CHEBI:15377"/>
        <dbReference type="ChEBI" id="CHEBI:28938"/>
        <dbReference type="ChEBI" id="CHEBI:29973"/>
        <dbReference type="ChEBI" id="CHEBI:30011"/>
        <dbReference type="EC" id="3.5.1.44"/>
    </reaction>
</comment>
<dbReference type="GO" id="GO:0005737">
    <property type="term" value="C:cytoplasm"/>
    <property type="evidence" value="ECO:0007669"/>
    <property type="project" value="UniProtKB-SubCell"/>
</dbReference>
<evidence type="ECO:0000256" key="3">
    <source>
        <dbReference type="ARBA" id="ARBA00022801"/>
    </source>
</evidence>
<dbReference type="SUPFAM" id="SSF52738">
    <property type="entry name" value="Methylesterase CheB, C-terminal domain"/>
    <property type="match status" value="1"/>
</dbReference>
<feature type="domain" description="Response regulatory" evidence="8">
    <location>
        <begin position="4"/>
        <end position="122"/>
    </location>
</feature>